<protein>
    <submittedName>
        <fullName evidence="1">Uncharacterized protein</fullName>
    </submittedName>
</protein>
<accession>A0A369K7S8</accession>
<dbReference type="Proteomes" id="UP000076154">
    <property type="component" value="Unassembled WGS sequence"/>
</dbReference>
<name>A0A369K7S8_HYPMA</name>
<evidence type="ECO:0000313" key="1">
    <source>
        <dbReference type="EMBL" id="RDB29520.1"/>
    </source>
</evidence>
<proteinExistence type="predicted"/>
<evidence type="ECO:0000313" key="2">
    <source>
        <dbReference type="Proteomes" id="UP000076154"/>
    </source>
</evidence>
<dbReference type="EMBL" id="LUEZ02000010">
    <property type="protein sequence ID" value="RDB29520.1"/>
    <property type="molecule type" value="Genomic_DNA"/>
</dbReference>
<dbReference type="InParanoid" id="A0A369K7S8"/>
<gene>
    <name evidence="1" type="ORF">Hypma_014999</name>
</gene>
<reference evidence="1" key="1">
    <citation type="submission" date="2018-04" db="EMBL/GenBank/DDBJ databases">
        <title>Whole genome sequencing of Hypsizygus marmoreus.</title>
        <authorList>
            <person name="Choi I.-G."/>
            <person name="Min B."/>
            <person name="Kim J.-G."/>
            <person name="Kim S."/>
            <person name="Oh Y.-L."/>
            <person name="Kong W.-S."/>
            <person name="Park H."/>
            <person name="Jeong J."/>
            <person name="Song E.-S."/>
        </authorList>
    </citation>
    <scope>NUCLEOTIDE SEQUENCE [LARGE SCALE GENOMIC DNA]</scope>
    <source>
        <strain evidence="1">51987-8</strain>
    </source>
</reference>
<organism evidence="1 2">
    <name type="scientific">Hypsizygus marmoreus</name>
    <name type="common">White beech mushroom</name>
    <name type="synonym">Agaricus marmoreus</name>
    <dbReference type="NCBI Taxonomy" id="39966"/>
    <lineage>
        <taxon>Eukaryota</taxon>
        <taxon>Fungi</taxon>
        <taxon>Dikarya</taxon>
        <taxon>Basidiomycota</taxon>
        <taxon>Agaricomycotina</taxon>
        <taxon>Agaricomycetes</taxon>
        <taxon>Agaricomycetidae</taxon>
        <taxon>Agaricales</taxon>
        <taxon>Tricholomatineae</taxon>
        <taxon>Lyophyllaceae</taxon>
        <taxon>Hypsizygus</taxon>
    </lineage>
</organism>
<comment type="caution">
    <text evidence="1">The sequence shown here is derived from an EMBL/GenBank/DDBJ whole genome shotgun (WGS) entry which is preliminary data.</text>
</comment>
<dbReference type="AlphaFoldDB" id="A0A369K7S8"/>
<sequence>MKNVSQPLEENISALITNVVTVRDPTLPRQSAPSNNNHVISKLRANILKVTLWLQPLEIFGTLAKRPIRSILLSDCDWDLL</sequence>
<keyword evidence="2" id="KW-1185">Reference proteome</keyword>